<proteinExistence type="predicted"/>
<evidence type="ECO:0000313" key="3">
    <source>
        <dbReference type="EMBL" id="SZX66673.1"/>
    </source>
</evidence>
<feature type="chain" id="PRO_5016657694" evidence="2">
    <location>
        <begin position="20"/>
        <end position="216"/>
    </location>
</feature>
<feature type="region of interest" description="Disordered" evidence="1">
    <location>
        <begin position="23"/>
        <end position="42"/>
    </location>
</feature>
<feature type="compositionally biased region" description="Low complexity" evidence="1">
    <location>
        <begin position="128"/>
        <end position="138"/>
    </location>
</feature>
<feature type="region of interest" description="Disordered" evidence="1">
    <location>
        <begin position="191"/>
        <end position="216"/>
    </location>
</feature>
<feature type="signal peptide" evidence="2">
    <location>
        <begin position="1"/>
        <end position="19"/>
    </location>
</feature>
<dbReference type="EMBL" id="FNXT01000728">
    <property type="protein sequence ID" value="SZX66673.1"/>
    <property type="molecule type" value="Genomic_DNA"/>
</dbReference>
<gene>
    <name evidence="3" type="ORF">BQ4739_LOCUS7094</name>
</gene>
<accession>A0A383VP46</accession>
<evidence type="ECO:0000256" key="1">
    <source>
        <dbReference type="SAM" id="MobiDB-lite"/>
    </source>
</evidence>
<keyword evidence="2" id="KW-0732">Signal</keyword>
<evidence type="ECO:0000313" key="4">
    <source>
        <dbReference type="Proteomes" id="UP000256970"/>
    </source>
</evidence>
<sequence>MLLAASTLLLLLLAAPADAAPHSRSLLQTGGKTSKNRADNELRASVATSDSILLAVRSGAGSAGILSAAKDGMALARKASSASASPSDFAPGAGSDRRRRLLLALQQYLAPQSGSAQASATGNDAFGSSSSSSSSSSSNLMQRIARKLLQGKRVGANAAITTWSVMAAAGDIQDAAFGGAQLMAVLDATQQGNKLSRQVSSRNSEPTDFDKKRTTG</sequence>
<dbReference type="AlphaFoldDB" id="A0A383VP46"/>
<feature type="compositionally biased region" description="Polar residues" evidence="1">
    <location>
        <begin position="191"/>
        <end position="206"/>
    </location>
</feature>
<protein>
    <submittedName>
        <fullName evidence="3">Uncharacterized protein</fullName>
    </submittedName>
</protein>
<evidence type="ECO:0000256" key="2">
    <source>
        <dbReference type="SAM" id="SignalP"/>
    </source>
</evidence>
<feature type="region of interest" description="Disordered" evidence="1">
    <location>
        <begin position="114"/>
        <end position="138"/>
    </location>
</feature>
<dbReference type="Proteomes" id="UP000256970">
    <property type="component" value="Unassembled WGS sequence"/>
</dbReference>
<reference evidence="3 4" key="1">
    <citation type="submission" date="2016-10" db="EMBL/GenBank/DDBJ databases">
        <authorList>
            <person name="Cai Z."/>
        </authorList>
    </citation>
    <scope>NUCLEOTIDE SEQUENCE [LARGE SCALE GENOMIC DNA]</scope>
</reference>
<organism evidence="3 4">
    <name type="scientific">Tetradesmus obliquus</name>
    <name type="common">Green alga</name>
    <name type="synonym">Acutodesmus obliquus</name>
    <dbReference type="NCBI Taxonomy" id="3088"/>
    <lineage>
        <taxon>Eukaryota</taxon>
        <taxon>Viridiplantae</taxon>
        <taxon>Chlorophyta</taxon>
        <taxon>core chlorophytes</taxon>
        <taxon>Chlorophyceae</taxon>
        <taxon>CS clade</taxon>
        <taxon>Sphaeropleales</taxon>
        <taxon>Scenedesmaceae</taxon>
        <taxon>Tetradesmus</taxon>
    </lineage>
</organism>
<keyword evidence="4" id="KW-1185">Reference proteome</keyword>
<name>A0A383VP46_TETOB</name>